<dbReference type="CDD" id="cd06464">
    <property type="entry name" value="ACD_sHsps-like"/>
    <property type="match status" value="1"/>
</dbReference>
<name>A0A2M8LAD2_9BACT</name>
<protein>
    <submittedName>
        <fullName evidence="6">Uncharacterized protein</fullName>
    </submittedName>
</protein>
<feature type="region of interest" description="Disordered" evidence="3">
    <location>
        <begin position="1"/>
        <end position="51"/>
    </location>
</feature>
<dbReference type="InterPro" id="IPR008978">
    <property type="entry name" value="HSP20-like_chaperone"/>
</dbReference>
<evidence type="ECO:0000313" key="7">
    <source>
        <dbReference type="Proteomes" id="UP000230959"/>
    </source>
</evidence>
<dbReference type="SUPFAM" id="SSF49764">
    <property type="entry name" value="HSP20-like chaperones"/>
    <property type="match status" value="1"/>
</dbReference>
<evidence type="ECO:0000259" key="5">
    <source>
        <dbReference type="PROSITE" id="PS51203"/>
    </source>
</evidence>
<dbReference type="PANTHER" id="PTHR11527">
    <property type="entry name" value="HEAT-SHOCK PROTEIN 20 FAMILY MEMBER"/>
    <property type="match status" value="1"/>
</dbReference>
<evidence type="ECO:0000256" key="2">
    <source>
        <dbReference type="RuleBase" id="RU003616"/>
    </source>
</evidence>
<dbReference type="PROSITE" id="PS01031">
    <property type="entry name" value="SHSP"/>
    <property type="match status" value="1"/>
</dbReference>
<comment type="caution">
    <text evidence="6">The sequence shown here is derived from an EMBL/GenBank/DDBJ whole genome shotgun (WGS) entry which is preliminary data.</text>
</comment>
<gene>
    <name evidence="6" type="ORF">COV02_02040</name>
</gene>
<dbReference type="PROSITE" id="PS51203">
    <property type="entry name" value="CS"/>
    <property type="match status" value="1"/>
</dbReference>
<feature type="domain" description="CS" evidence="5">
    <location>
        <begin position="58"/>
        <end position="166"/>
    </location>
</feature>
<accession>A0A2M8LAD2</accession>
<dbReference type="Proteomes" id="UP000230959">
    <property type="component" value="Unassembled WGS sequence"/>
</dbReference>
<dbReference type="InterPro" id="IPR002068">
    <property type="entry name" value="A-crystallin/Hsp20_dom"/>
</dbReference>
<comment type="similarity">
    <text evidence="1 2">Belongs to the small heat shock protein (HSP20) family.</text>
</comment>
<dbReference type="Gene3D" id="2.60.40.790">
    <property type="match status" value="1"/>
</dbReference>
<dbReference type="Pfam" id="PF00011">
    <property type="entry name" value="HSP20"/>
    <property type="match status" value="1"/>
</dbReference>
<evidence type="ECO:0000256" key="3">
    <source>
        <dbReference type="SAM" id="MobiDB-lite"/>
    </source>
</evidence>
<dbReference type="EMBL" id="PFER01000031">
    <property type="protein sequence ID" value="PJE73551.1"/>
    <property type="molecule type" value="Genomic_DNA"/>
</dbReference>
<feature type="compositionally biased region" description="Acidic residues" evidence="3">
    <location>
        <begin position="30"/>
        <end position="39"/>
    </location>
</feature>
<organism evidence="6 7">
    <name type="scientific">Candidatus Terrybacteria bacterium CG10_big_fil_rev_8_21_14_0_10_41_10</name>
    <dbReference type="NCBI Taxonomy" id="1975026"/>
    <lineage>
        <taxon>Bacteria</taxon>
        <taxon>Candidatus Terryibacteriota</taxon>
    </lineage>
</organism>
<dbReference type="InterPro" id="IPR007052">
    <property type="entry name" value="CS_dom"/>
</dbReference>
<sequence length="166" mass="18557">MTKDKRSFFERLTGAPISGDKESEGINSNYEEETSEEWESSPAKEINLYDESGSDLEDGELAMDVAQTDNEIIVQTIVAGVKPDNIDISITPNNLTIRGSREESRRIKDGEYIQQELYWGSFSRSISLSQEVNPDDSEAITKNGVLTIKMPLANKTKAHKLKVREG</sequence>
<evidence type="ECO:0000259" key="4">
    <source>
        <dbReference type="PROSITE" id="PS01031"/>
    </source>
</evidence>
<feature type="domain" description="SHSP" evidence="4">
    <location>
        <begin position="54"/>
        <end position="166"/>
    </location>
</feature>
<dbReference type="AlphaFoldDB" id="A0A2M8LAD2"/>
<dbReference type="InterPro" id="IPR031107">
    <property type="entry name" value="Small_HSP"/>
</dbReference>
<evidence type="ECO:0000313" key="6">
    <source>
        <dbReference type="EMBL" id="PJE73551.1"/>
    </source>
</evidence>
<reference evidence="7" key="1">
    <citation type="submission" date="2017-09" db="EMBL/GenBank/DDBJ databases">
        <title>Depth-based differentiation of microbial function through sediment-hosted aquifers and enrichment of novel symbionts in the deep terrestrial subsurface.</title>
        <authorList>
            <person name="Probst A.J."/>
            <person name="Ladd B."/>
            <person name="Jarett J.K."/>
            <person name="Geller-Mcgrath D.E."/>
            <person name="Sieber C.M.K."/>
            <person name="Emerson J.B."/>
            <person name="Anantharaman K."/>
            <person name="Thomas B.C."/>
            <person name="Malmstrom R."/>
            <person name="Stieglmeier M."/>
            <person name="Klingl A."/>
            <person name="Woyke T."/>
            <person name="Ryan C.M."/>
            <person name="Banfield J.F."/>
        </authorList>
    </citation>
    <scope>NUCLEOTIDE SEQUENCE [LARGE SCALE GENOMIC DNA]</scope>
</reference>
<proteinExistence type="inferred from homology"/>
<evidence type="ECO:0000256" key="1">
    <source>
        <dbReference type="PROSITE-ProRule" id="PRU00285"/>
    </source>
</evidence>